<evidence type="ECO:0000313" key="2">
    <source>
        <dbReference type="EMBL" id="SMX89871.1"/>
    </source>
</evidence>
<gene>
    <name evidence="2" type="ORF">BANT918_01799</name>
</gene>
<feature type="compositionally biased region" description="Basic and acidic residues" evidence="1">
    <location>
        <begin position="36"/>
        <end position="50"/>
    </location>
</feature>
<sequence>MPLEDGMRKATKNLDKAAGAAPTSDVVHANDPGQQHGEDHDKEEVVKQNDGEVPDDEPDDG</sequence>
<evidence type="ECO:0000256" key="1">
    <source>
        <dbReference type="SAM" id="MobiDB-lite"/>
    </source>
</evidence>
<protein>
    <submittedName>
        <fullName evidence="2">Uncharacterized protein</fullName>
    </submittedName>
</protein>
<dbReference type="Proteomes" id="UP000234433">
    <property type="component" value="Unassembled WGS sequence"/>
</dbReference>
<feature type="region of interest" description="Disordered" evidence="1">
    <location>
        <begin position="1"/>
        <end position="61"/>
    </location>
</feature>
<evidence type="ECO:0000313" key="3">
    <source>
        <dbReference type="Proteomes" id="UP000234433"/>
    </source>
</evidence>
<reference evidence="2 3" key="1">
    <citation type="submission" date="2017-03" db="EMBL/GenBank/DDBJ databases">
        <authorList>
            <person name="Afonso C.L."/>
            <person name="Miller P.J."/>
            <person name="Scott M.A."/>
            <person name="Spackman E."/>
            <person name="Goraichik I."/>
            <person name="Dimitrov K.M."/>
            <person name="Suarez D.L."/>
            <person name="Swayne D.E."/>
        </authorList>
    </citation>
    <scope>NUCLEOTIDE SEQUENCE [LARGE SCALE GENOMIC DNA]</scope>
    <source>
        <strain evidence="2 3">CNRZ 918</strain>
    </source>
</reference>
<dbReference type="OrthoDB" id="9976977at2"/>
<organism evidence="2 3">
    <name type="scientific">Brevibacterium antiquum CNRZ 918</name>
    <dbReference type="NCBI Taxonomy" id="1255637"/>
    <lineage>
        <taxon>Bacteria</taxon>
        <taxon>Bacillati</taxon>
        <taxon>Actinomycetota</taxon>
        <taxon>Actinomycetes</taxon>
        <taxon>Micrococcales</taxon>
        <taxon>Brevibacteriaceae</taxon>
        <taxon>Brevibacterium</taxon>
    </lineage>
</organism>
<name>A0A2H1JR07_9MICO</name>
<feature type="compositionally biased region" description="Basic and acidic residues" evidence="1">
    <location>
        <begin position="1"/>
        <end position="15"/>
    </location>
</feature>
<dbReference type="EMBL" id="FXZD01000005">
    <property type="protein sequence ID" value="SMX89871.1"/>
    <property type="molecule type" value="Genomic_DNA"/>
</dbReference>
<feature type="compositionally biased region" description="Acidic residues" evidence="1">
    <location>
        <begin position="52"/>
        <end position="61"/>
    </location>
</feature>
<proteinExistence type="predicted"/>
<dbReference type="RefSeq" id="WP_145996967.1">
    <property type="nucleotide sequence ID" value="NZ_FXZD01000005.1"/>
</dbReference>
<accession>A0A2H1JR07</accession>
<dbReference type="AlphaFoldDB" id="A0A2H1JR07"/>